<dbReference type="PANTHER" id="PTHR24421">
    <property type="entry name" value="NITRATE/NITRITE SENSOR PROTEIN NARX-RELATED"/>
    <property type="match status" value="1"/>
</dbReference>
<keyword evidence="11" id="KW-1133">Transmembrane helix</keyword>
<organism evidence="14 15">
    <name type="scientific">Ornithinimicrobium cerasi</name>
    <dbReference type="NCBI Taxonomy" id="2248773"/>
    <lineage>
        <taxon>Bacteria</taxon>
        <taxon>Bacillati</taxon>
        <taxon>Actinomycetota</taxon>
        <taxon>Actinomycetes</taxon>
        <taxon>Micrococcales</taxon>
        <taxon>Ornithinimicrobiaceae</taxon>
        <taxon>Ornithinimicrobium</taxon>
    </lineage>
</organism>
<feature type="region of interest" description="Disordered" evidence="10">
    <location>
        <begin position="420"/>
        <end position="470"/>
    </location>
</feature>
<dbReference type="RefSeq" id="WP_097188777.1">
    <property type="nucleotide sequence ID" value="NZ_OBQK01000009.1"/>
</dbReference>
<dbReference type="EMBL" id="OBQK01000009">
    <property type="protein sequence ID" value="SOC56905.1"/>
    <property type="molecule type" value="Genomic_DNA"/>
</dbReference>
<evidence type="ECO:0000256" key="11">
    <source>
        <dbReference type="SAM" id="Phobius"/>
    </source>
</evidence>
<dbReference type="PANTHER" id="PTHR24421:SF10">
    <property type="entry name" value="NITRATE_NITRITE SENSOR PROTEIN NARQ"/>
    <property type="match status" value="1"/>
</dbReference>
<name>A0A285VS76_9MICO</name>
<feature type="transmembrane region" description="Helical" evidence="11">
    <location>
        <begin position="158"/>
        <end position="176"/>
    </location>
</feature>
<dbReference type="Pfam" id="PF23539">
    <property type="entry name" value="DUF7134"/>
    <property type="match status" value="1"/>
</dbReference>
<reference evidence="15" key="1">
    <citation type="submission" date="2017-08" db="EMBL/GenBank/DDBJ databases">
        <authorList>
            <person name="Varghese N."/>
            <person name="Submissions S."/>
        </authorList>
    </citation>
    <scope>NUCLEOTIDE SEQUENCE [LARGE SCALE GENOMIC DNA]</scope>
    <source>
        <strain evidence="15">USBA17B2</strain>
    </source>
</reference>
<feature type="transmembrane region" description="Helical" evidence="11">
    <location>
        <begin position="23"/>
        <end position="45"/>
    </location>
</feature>
<evidence type="ECO:0000256" key="6">
    <source>
        <dbReference type="ARBA" id="ARBA00022777"/>
    </source>
</evidence>
<protein>
    <recommendedName>
        <fullName evidence="2">histidine kinase</fullName>
        <ecNumber evidence="2">2.7.13.3</ecNumber>
    </recommendedName>
</protein>
<proteinExistence type="predicted"/>
<dbReference type="GO" id="GO:0016020">
    <property type="term" value="C:membrane"/>
    <property type="evidence" value="ECO:0007669"/>
    <property type="project" value="InterPro"/>
</dbReference>
<keyword evidence="5" id="KW-0547">Nucleotide-binding</keyword>
<feature type="coiled-coil region" evidence="9">
    <location>
        <begin position="179"/>
        <end position="206"/>
    </location>
</feature>
<dbReference type="Pfam" id="PF07730">
    <property type="entry name" value="HisKA_3"/>
    <property type="match status" value="1"/>
</dbReference>
<dbReference type="GO" id="GO:0000155">
    <property type="term" value="F:phosphorelay sensor kinase activity"/>
    <property type="evidence" value="ECO:0007669"/>
    <property type="project" value="InterPro"/>
</dbReference>
<evidence type="ECO:0000256" key="10">
    <source>
        <dbReference type="SAM" id="MobiDB-lite"/>
    </source>
</evidence>
<dbReference type="Gene3D" id="3.30.565.10">
    <property type="entry name" value="Histidine kinase-like ATPase, C-terminal domain"/>
    <property type="match status" value="1"/>
</dbReference>
<evidence type="ECO:0000256" key="3">
    <source>
        <dbReference type="ARBA" id="ARBA00022553"/>
    </source>
</evidence>
<keyword evidence="9" id="KW-0175">Coiled coil</keyword>
<keyword evidence="4" id="KW-0808">Transferase</keyword>
<evidence type="ECO:0000256" key="2">
    <source>
        <dbReference type="ARBA" id="ARBA00012438"/>
    </source>
</evidence>
<feature type="transmembrane region" description="Helical" evidence="11">
    <location>
        <begin position="65"/>
        <end position="83"/>
    </location>
</feature>
<keyword evidence="11" id="KW-0472">Membrane</keyword>
<evidence type="ECO:0000256" key="4">
    <source>
        <dbReference type="ARBA" id="ARBA00022679"/>
    </source>
</evidence>
<dbReference type="InterPro" id="IPR055558">
    <property type="entry name" value="DUF7134"/>
</dbReference>
<dbReference type="GO" id="GO:0005524">
    <property type="term" value="F:ATP binding"/>
    <property type="evidence" value="ECO:0007669"/>
    <property type="project" value="UniProtKB-KW"/>
</dbReference>
<evidence type="ECO:0000256" key="5">
    <source>
        <dbReference type="ARBA" id="ARBA00022741"/>
    </source>
</evidence>
<feature type="region of interest" description="Disordered" evidence="10">
    <location>
        <begin position="372"/>
        <end position="391"/>
    </location>
</feature>
<evidence type="ECO:0000313" key="15">
    <source>
        <dbReference type="Proteomes" id="UP000219688"/>
    </source>
</evidence>
<evidence type="ECO:0000313" key="14">
    <source>
        <dbReference type="EMBL" id="SOC56905.1"/>
    </source>
</evidence>
<evidence type="ECO:0000256" key="1">
    <source>
        <dbReference type="ARBA" id="ARBA00000085"/>
    </source>
</evidence>
<evidence type="ECO:0000259" key="13">
    <source>
        <dbReference type="Pfam" id="PF23539"/>
    </source>
</evidence>
<feature type="compositionally biased region" description="Basic and acidic residues" evidence="10">
    <location>
        <begin position="427"/>
        <end position="463"/>
    </location>
</feature>
<feature type="domain" description="Signal transduction histidine kinase subgroup 3 dimerisation and phosphoacceptor" evidence="12">
    <location>
        <begin position="204"/>
        <end position="278"/>
    </location>
</feature>
<dbReference type="InterPro" id="IPR050482">
    <property type="entry name" value="Sensor_HK_TwoCompSys"/>
</dbReference>
<comment type="catalytic activity">
    <reaction evidence="1">
        <text>ATP + protein L-histidine = ADP + protein N-phospho-L-histidine.</text>
        <dbReference type="EC" id="2.7.13.3"/>
    </reaction>
</comment>
<dbReference type="InterPro" id="IPR011712">
    <property type="entry name" value="Sig_transdc_His_kin_sub3_dim/P"/>
</dbReference>
<keyword evidence="7" id="KW-0067">ATP-binding</keyword>
<keyword evidence="6 14" id="KW-0418">Kinase</keyword>
<dbReference type="CDD" id="cd16917">
    <property type="entry name" value="HATPase_UhpB-NarQ-NarX-like"/>
    <property type="match status" value="1"/>
</dbReference>
<dbReference type="GO" id="GO:0046983">
    <property type="term" value="F:protein dimerization activity"/>
    <property type="evidence" value="ECO:0007669"/>
    <property type="project" value="InterPro"/>
</dbReference>
<gene>
    <name evidence="14" type="ORF">SAMN05421879_109115</name>
</gene>
<feature type="transmembrane region" description="Helical" evidence="11">
    <location>
        <begin position="90"/>
        <end position="108"/>
    </location>
</feature>
<dbReference type="Gene3D" id="1.20.5.1930">
    <property type="match status" value="1"/>
</dbReference>
<dbReference type="EC" id="2.7.13.3" evidence="2"/>
<evidence type="ECO:0000256" key="8">
    <source>
        <dbReference type="ARBA" id="ARBA00023012"/>
    </source>
</evidence>
<dbReference type="InterPro" id="IPR036890">
    <property type="entry name" value="HATPase_C_sf"/>
</dbReference>
<accession>A0A285VS76</accession>
<evidence type="ECO:0000256" key="7">
    <source>
        <dbReference type="ARBA" id="ARBA00022840"/>
    </source>
</evidence>
<dbReference type="SUPFAM" id="SSF55874">
    <property type="entry name" value="ATPase domain of HSP90 chaperone/DNA topoisomerase II/histidine kinase"/>
    <property type="match status" value="1"/>
</dbReference>
<keyword evidence="11" id="KW-0812">Transmembrane</keyword>
<evidence type="ECO:0000256" key="9">
    <source>
        <dbReference type="SAM" id="Coils"/>
    </source>
</evidence>
<keyword evidence="8" id="KW-0902">Two-component regulatory system</keyword>
<sequence>MAQHDQVLGPEVRERRWPRGPSWLPQVPYVAVTLVATALDLYMTIPPADLRDGHHYLMWGRLDVSVWNVVVTMGVVWLGVLLLRRRHPLAVLVAISGASVALTVSNEWSQPISAVLVVLYTAARSLPPRPALVALAVGSAPLWSGPALRVGELTSLDVVLGMAILFCVALGVWLFGRRENRADRTAAQLRDELEALGQEAATQERQRIARELHDILAHSVSAMMMQAAGAAALTRTIAGGQATEPRLGSVEAALTTIERTGAQSMRELHRLLSALREDGGDGALVLDVTEDGGRRPGIGDIDALAELTRQSGLVVQIHRAGEAVELDPSVRLAGYRVAQESLANAMKHAGRGAVVDIFKSWQPDRLQLQVRSRGGHDGARPGTPGSGTGLVGLRERVELVGGTFEADWVGDEFVTTAVLPLTAPRTEGGRAEGGRGEGGRAETGRGEAGRAEGGRPTHIRSVDDPADGAA</sequence>
<dbReference type="Proteomes" id="UP000219688">
    <property type="component" value="Unassembled WGS sequence"/>
</dbReference>
<feature type="domain" description="DUF7134" evidence="13">
    <location>
        <begin position="66"/>
        <end position="177"/>
    </location>
</feature>
<keyword evidence="15" id="KW-1185">Reference proteome</keyword>
<dbReference type="AlphaFoldDB" id="A0A285VS76"/>
<keyword evidence="3" id="KW-0597">Phosphoprotein</keyword>
<evidence type="ECO:0000259" key="12">
    <source>
        <dbReference type="Pfam" id="PF07730"/>
    </source>
</evidence>